<reference evidence="1" key="1">
    <citation type="submission" date="2014-09" db="EMBL/GenBank/DDBJ databases">
        <authorList>
            <person name="Magalhaes I.L.F."/>
            <person name="Oliveira U."/>
            <person name="Santos F.R."/>
            <person name="Vidigal T.H.D.A."/>
            <person name="Brescovit A.D."/>
            <person name="Santos A.J."/>
        </authorList>
    </citation>
    <scope>NUCLEOTIDE SEQUENCE</scope>
    <source>
        <tissue evidence="1">Shoot tissue taken approximately 20 cm above the soil surface</tissue>
    </source>
</reference>
<reference evidence="1" key="2">
    <citation type="journal article" date="2015" name="Data Brief">
        <title>Shoot transcriptome of the giant reed, Arundo donax.</title>
        <authorList>
            <person name="Barrero R.A."/>
            <person name="Guerrero F.D."/>
            <person name="Moolhuijzen P."/>
            <person name="Goolsby J.A."/>
            <person name="Tidwell J."/>
            <person name="Bellgard S.E."/>
            <person name="Bellgard M.I."/>
        </authorList>
    </citation>
    <scope>NUCLEOTIDE SEQUENCE</scope>
    <source>
        <tissue evidence="1">Shoot tissue taken approximately 20 cm above the soil surface</tissue>
    </source>
</reference>
<organism evidence="1">
    <name type="scientific">Arundo donax</name>
    <name type="common">Giant reed</name>
    <name type="synonym">Donax arundinaceus</name>
    <dbReference type="NCBI Taxonomy" id="35708"/>
    <lineage>
        <taxon>Eukaryota</taxon>
        <taxon>Viridiplantae</taxon>
        <taxon>Streptophyta</taxon>
        <taxon>Embryophyta</taxon>
        <taxon>Tracheophyta</taxon>
        <taxon>Spermatophyta</taxon>
        <taxon>Magnoliopsida</taxon>
        <taxon>Liliopsida</taxon>
        <taxon>Poales</taxon>
        <taxon>Poaceae</taxon>
        <taxon>PACMAD clade</taxon>
        <taxon>Arundinoideae</taxon>
        <taxon>Arundineae</taxon>
        <taxon>Arundo</taxon>
    </lineage>
</organism>
<name>A0A0A9AH28_ARUDO</name>
<sequence length="41" mass="4600">MEVRYAQAVTIQDANAVLTIGMDSRRTRCVAMMGSAYMRTM</sequence>
<accession>A0A0A9AH28</accession>
<dbReference type="AlphaFoldDB" id="A0A0A9AH28"/>
<protein>
    <submittedName>
        <fullName evidence="1">Uncharacterized protein</fullName>
    </submittedName>
</protein>
<dbReference type="EMBL" id="GBRH01249645">
    <property type="protein sequence ID" value="JAD48250.1"/>
    <property type="molecule type" value="Transcribed_RNA"/>
</dbReference>
<evidence type="ECO:0000313" key="1">
    <source>
        <dbReference type="EMBL" id="JAD48250.1"/>
    </source>
</evidence>
<proteinExistence type="predicted"/>